<proteinExistence type="predicted"/>
<evidence type="ECO:0000256" key="1">
    <source>
        <dbReference type="SAM" id="MobiDB-lite"/>
    </source>
</evidence>
<dbReference type="Proteomes" id="UP001604336">
    <property type="component" value="Unassembled WGS sequence"/>
</dbReference>
<name>A0ABD1PR98_9LAMI</name>
<organism evidence="2 3">
    <name type="scientific">Abeliophyllum distichum</name>
    <dbReference type="NCBI Taxonomy" id="126358"/>
    <lineage>
        <taxon>Eukaryota</taxon>
        <taxon>Viridiplantae</taxon>
        <taxon>Streptophyta</taxon>
        <taxon>Embryophyta</taxon>
        <taxon>Tracheophyta</taxon>
        <taxon>Spermatophyta</taxon>
        <taxon>Magnoliopsida</taxon>
        <taxon>eudicotyledons</taxon>
        <taxon>Gunneridae</taxon>
        <taxon>Pentapetalae</taxon>
        <taxon>asterids</taxon>
        <taxon>lamiids</taxon>
        <taxon>Lamiales</taxon>
        <taxon>Oleaceae</taxon>
        <taxon>Forsythieae</taxon>
        <taxon>Abeliophyllum</taxon>
    </lineage>
</organism>
<feature type="region of interest" description="Disordered" evidence="1">
    <location>
        <begin position="1"/>
        <end position="53"/>
    </location>
</feature>
<dbReference type="AlphaFoldDB" id="A0ABD1PR98"/>
<feature type="compositionally biased region" description="Low complexity" evidence="1">
    <location>
        <begin position="8"/>
        <end position="17"/>
    </location>
</feature>
<feature type="compositionally biased region" description="Low complexity" evidence="1">
    <location>
        <begin position="26"/>
        <end position="42"/>
    </location>
</feature>
<keyword evidence="3" id="KW-1185">Reference proteome</keyword>
<sequence>MVPVKGNRVPIRVARVPASPPPQRRPTPTSATAATGAFGASTEVGSPPPTGLSNSATNIVYNFSDTRSSRRWRILQTLTTSSDDPANILSFNVADIPPSYGRLRQTPHINPGSEMVAPPSADEFKTQEMTVGYLGHQVEFTGMEQNRMTGGHAAAHGGATGGVDQGLFDLTGSIDQAYWSEAQWANNYDDQSLNYLP</sequence>
<gene>
    <name evidence="2" type="ORF">Adt_40922</name>
</gene>
<dbReference type="EMBL" id="JBFOLK010000013">
    <property type="protein sequence ID" value="KAL2465071.1"/>
    <property type="molecule type" value="Genomic_DNA"/>
</dbReference>
<evidence type="ECO:0000313" key="2">
    <source>
        <dbReference type="EMBL" id="KAL2465071.1"/>
    </source>
</evidence>
<comment type="caution">
    <text evidence="2">The sequence shown here is derived from an EMBL/GenBank/DDBJ whole genome shotgun (WGS) entry which is preliminary data.</text>
</comment>
<protein>
    <submittedName>
        <fullName evidence="2">Uncharacterized protein</fullName>
    </submittedName>
</protein>
<evidence type="ECO:0000313" key="3">
    <source>
        <dbReference type="Proteomes" id="UP001604336"/>
    </source>
</evidence>
<accession>A0ABD1PR98</accession>
<reference evidence="3" key="1">
    <citation type="submission" date="2024-07" db="EMBL/GenBank/DDBJ databases">
        <title>Two chromosome-level genome assemblies of Korean endemic species Abeliophyllum distichum and Forsythia ovata (Oleaceae).</title>
        <authorList>
            <person name="Jang H."/>
        </authorList>
    </citation>
    <scope>NUCLEOTIDE SEQUENCE [LARGE SCALE GENOMIC DNA]</scope>
</reference>